<dbReference type="Pfam" id="PF02897">
    <property type="entry name" value="Peptidase_S9_N"/>
    <property type="match status" value="1"/>
</dbReference>
<organism evidence="10 11">
    <name type="scientific">Altericroceibacterium endophyticum</name>
    <dbReference type="NCBI Taxonomy" id="1808508"/>
    <lineage>
        <taxon>Bacteria</taxon>
        <taxon>Pseudomonadati</taxon>
        <taxon>Pseudomonadota</taxon>
        <taxon>Alphaproteobacteria</taxon>
        <taxon>Sphingomonadales</taxon>
        <taxon>Erythrobacteraceae</taxon>
        <taxon>Altericroceibacterium</taxon>
    </lineage>
</organism>
<keyword evidence="5" id="KW-0378">Hydrolase</keyword>
<dbReference type="Pfam" id="PF00326">
    <property type="entry name" value="Peptidase_S9"/>
    <property type="match status" value="1"/>
</dbReference>
<dbReference type="PANTHER" id="PTHR42881">
    <property type="entry name" value="PROLYL ENDOPEPTIDASE"/>
    <property type="match status" value="1"/>
</dbReference>
<dbReference type="GO" id="GO:0004252">
    <property type="term" value="F:serine-type endopeptidase activity"/>
    <property type="evidence" value="ECO:0007669"/>
    <property type="project" value="UniProtKB-EC"/>
</dbReference>
<keyword evidence="11" id="KW-1185">Reference proteome</keyword>
<feature type="domain" description="Peptidase S9 prolyl oligopeptidase catalytic" evidence="8">
    <location>
        <begin position="497"/>
        <end position="710"/>
    </location>
</feature>
<evidence type="ECO:0000256" key="6">
    <source>
        <dbReference type="ARBA" id="ARBA00022825"/>
    </source>
</evidence>
<dbReference type="SUPFAM" id="SSF50993">
    <property type="entry name" value="Peptidase/esterase 'gauge' domain"/>
    <property type="match status" value="1"/>
</dbReference>
<dbReference type="SUPFAM" id="SSF53474">
    <property type="entry name" value="alpha/beta-Hydrolases"/>
    <property type="match status" value="1"/>
</dbReference>
<dbReference type="Gene3D" id="2.130.10.120">
    <property type="entry name" value="Prolyl oligopeptidase, N-terminal domain"/>
    <property type="match status" value="1"/>
</dbReference>
<keyword evidence="7" id="KW-0732">Signal</keyword>
<accession>A0A6I4T489</accession>
<dbReference type="PROSITE" id="PS00708">
    <property type="entry name" value="PRO_ENDOPEP_SER"/>
    <property type="match status" value="1"/>
</dbReference>
<feature type="signal peptide" evidence="7">
    <location>
        <begin position="1"/>
        <end position="22"/>
    </location>
</feature>
<dbReference type="EMBL" id="WTYT01000004">
    <property type="protein sequence ID" value="MXO66094.1"/>
    <property type="molecule type" value="Genomic_DNA"/>
</dbReference>
<feature type="chain" id="PRO_5026320647" description="prolyl oligopeptidase" evidence="7">
    <location>
        <begin position="23"/>
        <end position="714"/>
    </location>
</feature>
<dbReference type="InterPro" id="IPR001375">
    <property type="entry name" value="Peptidase_S9_cat"/>
</dbReference>
<comment type="similarity">
    <text evidence="2">Belongs to the peptidase S9A family.</text>
</comment>
<dbReference type="InterPro" id="IPR023302">
    <property type="entry name" value="Pept_S9A_N"/>
</dbReference>
<dbReference type="Gene3D" id="3.40.50.1820">
    <property type="entry name" value="alpha/beta hydrolase"/>
    <property type="match status" value="1"/>
</dbReference>
<protein>
    <recommendedName>
        <fullName evidence="3">prolyl oligopeptidase</fullName>
        <ecNumber evidence="3">3.4.21.26</ecNumber>
    </recommendedName>
</protein>
<dbReference type="FunFam" id="3.40.50.1820:FF:000005">
    <property type="entry name" value="Prolyl endopeptidase"/>
    <property type="match status" value="1"/>
</dbReference>
<evidence type="ECO:0000256" key="1">
    <source>
        <dbReference type="ARBA" id="ARBA00001070"/>
    </source>
</evidence>
<evidence type="ECO:0000313" key="10">
    <source>
        <dbReference type="EMBL" id="MXO66094.1"/>
    </source>
</evidence>
<dbReference type="AlphaFoldDB" id="A0A6I4T489"/>
<name>A0A6I4T489_9SPHN</name>
<dbReference type="InterPro" id="IPR002470">
    <property type="entry name" value="Peptidase_S9A"/>
</dbReference>
<dbReference type="OrthoDB" id="9801421at2"/>
<proteinExistence type="inferred from homology"/>
<evidence type="ECO:0000259" key="8">
    <source>
        <dbReference type="Pfam" id="PF00326"/>
    </source>
</evidence>
<dbReference type="GO" id="GO:0070012">
    <property type="term" value="F:oligopeptidase activity"/>
    <property type="evidence" value="ECO:0007669"/>
    <property type="project" value="TreeGrafter"/>
</dbReference>
<dbReference type="PANTHER" id="PTHR42881:SF2">
    <property type="entry name" value="PROLYL ENDOPEPTIDASE"/>
    <property type="match status" value="1"/>
</dbReference>
<comment type="catalytic activity">
    <reaction evidence="1">
        <text>Hydrolysis of Pro-|-Xaa &gt;&gt; Ala-|-Xaa in oligopeptides.</text>
        <dbReference type="EC" id="3.4.21.26"/>
    </reaction>
</comment>
<keyword evidence="6" id="KW-0720">Serine protease</keyword>
<dbReference type="InterPro" id="IPR002471">
    <property type="entry name" value="Pept_S9_AS"/>
</dbReference>
<evidence type="ECO:0000256" key="2">
    <source>
        <dbReference type="ARBA" id="ARBA00005228"/>
    </source>
</evidence>
<evidence type="ECO:0000256" key="7">
    <source>
        <dbReference type="SAM" id="SignalP"/>
    </source>
</evidence>
<dbReference type="GO" id="GO:0006508">
    <property type="term" value="P:proteolysis"/>
    <property type="evidence" value="ECO:0007669"/>
    <property type="project" value="UniProtKB-KW"/>
</dbReference>
<dbReference type="EC" id="3.4.21.26" evidence="3"/>
<gene>
    <name evidence="10" type="ORF">GRI91_10040</name>
</gene>
<keyword evidence="4" id="KW-0645">Protease</keyword>
<feature type="domain" description="Peptidase S9A N-terminal" evidence="9">
    <location>
        <begin position="31"/>
        <end position="437"/>
    </location>
</feature>
<dbReference type="RefSeq" id="WP_160736540.1">
    <property type="nucleotide sequence ID" value="NZ_WTYT01000004.1"/>
</dbReference>
<comment type="caution">
    <text evidence="10">The sequence shown here is derived from an EMBL/GenBank/DDBJ whole genome shotgun (WGS) entry which is preliminary data.</text>
</comment>
<dbReference type="Proteomes" id="UP000438476">
    <property type="component" value="Unassembled WGS sequence"/>
</dbReference>
<dbReference type="PRINTS" id="PR00862">
    <property type="entry name" value="PROLIGOPTASE"/>
</dbReference>
<dbReference type="GO" id="GO:0005829">
    <property type="term" value="C:cytosol"/>
    <property type="evidence" value="ECO:0007669"/>
    <property type="project" value="TreeGrafter"/>
</dbReference>
<dbReference type="InterPro" id="IPR051167">
    <property type="entry name" value="Prolyl_oligopep/macrocyclase"/>
</dbReference>
<evidence type="ECO:0000256" key="4">
    <source>
        <dbReference type="ARBA" id="ARBA00022670"/>
    </source>
</evidence>
<evidence type="ECO:0000259" key="9">
    <source>
        <dbReference type="Pfam" id="PF02897"/>
    </source>
</evidence>
<evidence type="ECO:0000313" key="11">
    <source>
        <dbReference type="Proteomes" id="UP000438476"/>
    </source>
</evidence>
<evidence type="ECO:0000256" key="3">
    <source>
        <dbReference type="ARBA" id="ARBA00011897"/>
    </source>
</evidence>
<evidence type="ECO:0000256" key="5">
    <source>
        <dbReference type="ARBA" id="ARBA00022801"/>
    </source>
</evidence>
<dbReference type="InterPro" id="IPR029058">
    <property type="entry name" value="AB_hydrolase_fold"/>
</dbReference>
<reference evidence="10 11" key="1">
    <citation type="submission" date="2019-12" db="EMBL/GenBank/DDBJ databases">
        <title>Genomic-based taxomic classification of the family Erythrobacteraceae.</title>
        <authorList>
            <person name="Xu L."/>
        </authorList>
    </citation>
    <scope>NUCLEOTIDE SEQUENCE [LARGE SCALE GENOMIC DNA]</scope>
    <source>
        <strain evidence="10 11">LMG 29518</strain>
    </source>
</reference>
<sequence>MSSKPAFLVSALVAALGTPLSAQDMTAPDYPETRAESRIETIFGQEIADPYRWLEQDVRQDEDVADWVARQNAVTDAYLEKLPARSWFEKRIGSLYDFERYSTPVKAGGRYFYTRNEGLQNQSPLYVRDSLGGEPRLLLDPNTWADDGATALSGWDVSPDGRYLLYAVQDGGTDWRILRVLDVDTGETLDDEIRWAKFTALDWVGEEGFLYSRFPEPAEGEDFQALNYNQAVYFHRLGTNQAEDELVYATPDNEKAGHTASVTSDGRWAVITSSMGTDARYEVHAINLAKRDSNGWSARPLITGFENDWSLIDGVGGSLWFATNKDAPRYRIMSIALDDATPEWREVVGQKAEPVAGASLVGDGLIISYLKDATSRALVYERNGTFRRELELGGLGTASGFHGEPGDPETFYSFTSFNRPATIYQLDLASNAQSPFAAPELKFDPENFVVEQRFYSSKDGTRVPMFIVRRRDVAESGEPAPTLLYGYGGFDISLTPGFSASRMAWLQAGGAFALANIRGGGEYGKEWHDGGRLANKQNVFDDFIAAGEFLKAEGITPADGLAIQGGSNGGLLVGAVTNQRPDLFAAGNAAVGVMDMLRFDRWTAGRYWVDDYGYPEKEEDFKVLRAYSPYHNIQSGRDYPALLVTTADTDDRVVPGHSFKYTAALQAADLGKKPHLIRIETRAGHGSGKPTDKAIEESADVLAFLAYWTGLKIE</sequence>